<dbReference type="AlphaFoldDB" id="A0A1D1YJK6"/>
<dbReference type="SUPFAM" id="SSF54236">
    <property type="entry name" value="Ubiquitin-like"/>
    <property type="match status" value="1"/>
</dbReference>
<dbReference type="InterPro" id="IPR039159">
    <property type="entry name" value="SAYSD1"/>
</dbReference>
<keyword evidence="1" id="KW-1133">Transmembrane helix</keyword>
<dbReference type="InterPro" id="IPR019387">
    <property type="entry name" value="SAYSvFN_dom"/>
</dbReference>
<dbReference type="InterPro" id="IPR029071">
    <property type="entry name" value="Ubiquitin-like_domsf"/>
</dbReference>
<accession>A0A1D1YJK6</accession>
<gene>
    <name evidence="3" type="primary">SAYSD1</name>
    <name evidence="3" type="ORF">g.25313</name>
</gene>
<feature type="domain" description="Ubiquitin-like" evidence="2">
    <location>
        <begin position="8"/>
        <end position="82"/>
    </location>
</feature>
<organism evidence="3">
    <name type="scientific">Anthurium amnicola</name>
    <dbReference type="NCBI Taxonomy" id="1678845"/>
    <lineage>
        <taxon>Eukaryota</taxon>
        <taxon>Viridiplantae</taxon>
        <taxon>Streptophyta</taxon>
        <taxon>Embryophyta</taxon>
        <taxon>Tracheophyta</taxon>
        <taxon>Spermatophyta</taxon>
        <taxon>Magnoliopsida</taxon>
        <taxon>Liliopsida</taxon>
        <taxon>Araceae</taxon>
        <taxon>Pothoideae</taxon>
        <taxon>Potheae</taxon>
        <taxon>Anthurium</taxon>
    </lineage>
</organism>
<dbReference type="EMBL" id="GDJX01013120">
    <property type="protein sequence ID" value="JAT54816.1"/>
    <property type="molecule type" value="Transcribed_RNA"/>
</dbReference>
<name>A0A1D1YJK6_9ARAE</name>
<dbReference type="PANTHER" id="PTHR13527">
    <property type="entry name" value="SAYSVFN DOMAIN-CONTAINING PROTEIN 1"/>
    <property type="match status" value="1"/>
</dbReference>
<reference evidence="3" key="1">
    <citation type="submission" date="2015-07" db="EMBL/GenBank/DDBJ databases">
        <title>Transcriptome Assembly of Anthurium amnicola.</title>
        <authorList>
            <person name="Suzuki J."/>
        </authorList>
    </citation>
    <scope>NUCLEOTIDE SEQUENCE</scope>
</reference>
<dbReference type="InterPro" id="IPR000626">
    <property type="entry name" value="Ubiquitin-like_dom"/>
</dbReference>
<evidence type="ECO:0000256" key="1">
    <source>
        <dbReference type="SAM" id="Phobius"/>
    </source>
</evidence>
<keyword evidence="1" id="KW-0472">Membrane</keyword>
<dbReference type="PANTHER" id="PTHR13527:SF0">
    <property type="entry name" value="SAYSVFN DOMAIN-CONTAINING PROTEIN 1"/>
    <property type="match status" value="1"/>
</dbReference>
<protein>
    <submittedName>
        <fullName evidence="3">SAYSvFN domain-containing protein 1</fullName>
    </submittedName>
</protein>
<feature type="transmembrane region" description="Helical" evidence="1">
    <location>
        <begin position="129"/>
        <end position="149"/>
    </location>
</feature>
<evidence type="ECO:0000259" key="2">
    <source>
        <dbReference type="PROSITE" id="PS50053"/>
    </source>
</evidence>
<evidence type="ECO:0000313" key="3">
    <source>
        <dbReference type="EMBL" id="JAT54816.1"/>
    </source>
</evidence>
<feature type="transmembrane region" description="Helical" evidence="1">
    <location>
        <begin position="161"/>
        <end position="178"/>
    </location>
</feature>
<proteinExistence type="predicted"/>
<sequence length="216" mass="24314">MGGEEREVEISVRTIGPGRPARMRIASPIRVCELRRSVAAEGRLPVEQLKLILRGQTLRDRGIGGDEVTVSLKDGDSLIVAVVPKPPAKHLREDFDDDDELKFQIPESENWWKKKLFTFLREKLRLPDILLLAIFSISLKTWAVIVLWFALAPVAHRWDVGPIYILGTGFAIVLTNLGKRQDGDASAYSIFNEDFRELPGTLNAGRLDRDIRAGQF</sequence>
<keyword evidence="1" id="KW-0812">Transmembrane</keyword>
<dbReference type="PROSITE" id="PS50053">
    <property type="entry name" value="UBIQUITIN_2"/>
    <property type="match status" value="1"/>
</dbReference>
<dbReference type="Pfam" id="PF10260">
    <property type="entry name" value="SAYSvFN"/>
    <property type="match status" value="1"/>
</dbReference>